<sequence length="2396" mass="268387">MARSSELHAPRSTICRRALGRASPHAAKPAPSNKYEDLYMKKGWLIKQSSTEKESKKHWFVLSGNSLRYYPSATLEESNMLDGRIDLSSCYEVSELPTHRNYGFKIKTGNGEYTLAAMTMGIRNNWMKAIRLCMELHNTDAPRLRASPAYSKSPPRASLDDLEFKSGAAASSTTAVMGAGGETAFHLIGRRDSHKRDSQKPARRHHSDVNPGNVSSALSVREFPVDLDSVDGCNGADSIRSRNSVASASKGLSSATDRNDLSLTPRASKIARHRSPSSENILWIDGQHFGVGSGDGGGSGSGRESASKLVEGSDSLSGLGTASLSLATSKSSTASSSSSANAKRSVTSESNKEEVKREMMRRAKSPSARVRDKTRGSKTQRLHSPVSLGDKGFSGYHHHHHPHHHMAGSATASETGSAVSDTADDPAYGDVHMSEEEYHTQEDTDIDEVGSATASDVVGGGDEALVEILETEVESLKDQLEHTQTELDQVQKDNMDLKSRLHKEATQSVDSGYSASSRWGQQSDAAASRYGQASSAGEVQALKRQLKDSRDTVQRQRMEIEGMKSRLDMSVSKLTGTEKALSEALRDYKQEKDKFMKMSSEWNRRIRTMEGQHKDTVHKLELSRESLQAKERESRRLEAEVKTNLQKTREQEREILKLKAVEHEYKQLKEKLDDREHELSGVRAQLKEKEQWGQKQKEDYERQLEALDHEYRLERDDLENHLEQLKGELYNAHDRQASLSDNMTLNMADMLREKDDIIAQLEEKLIEADKKMVDLSEELHAEMGENADLSHSLTTLRQDKQSLGSTIGQLEAQLVSVRAKLQSFESDNFSLRRQLEELRTENTQLHEGLVRDHGQKSPTASSGVRIIDGEEMGLQEKERLKKTITDLNTQIEQLQHQLEKADAALEKKPDRSNSMLSTMSSVGSSTVDSLGQSSDHQQDLLHTILVVDCQLKEVNTMLLSLRQSFDAYLDTLTEGQSRAQGNKLADLIEDIGHKCQGVQDTLRECPEDILSEDGSTADYKHIITVGPSSGGNVIMREYKGLKLKFDKAVAELRKLRREVQDVSVSSETVKTEDKRLKEAMGVMEGAYKQQIVELMARVDSLSEKIVNMQSDSTPQCQAPAPQRHDLSVQMIEQQLDELDSRIASLENQADSLQPAASASSAGSSNLLTQLSKVKVQLEQSVDKLKPLSSILPSELEGRVESCKDRIGSLSTSLQSASNKVLPVSSSEAAAAAAGMSSCLHEIREQVREIGEQLDSLEEGDEDSDSEDDGEQTTVEDIREKLAHLTEYIEEHSKLSTSDWSLLRLMTLQRTSLIIPAEAKQPMETESESAEEKLKLYADKISLEAVLLYEMAHILQTKDCLSPEDSVCREIDCLNSQLVSLHQKLDMEMKTMHFEEPQADLLSSYVELMAEKILINGQIFADNFDQRSHLGKVMVEGSSSVQPVILATEALVRSQIDSFISSNMDNSVNEIMSLPTHLSLRSVVQSELTYALSQLKTKLKKFPQVLQPGPANYKFSFERLLERQQKVFASIENYEKQLTNSLAVIIFKESEEMTIVEGPESVLEAMCSDLSTIMETHIQFYKEKCRSVLDTHSAHKYDLTVNELRQCRESVLIAIKSQHEAYAKDPTSVRDSSLDIPVQSLDNTISNFGEILSLKAVVAANCNFLSELLKMGNVVLSNLELEQDDLSEDNLNIEKGLTSFVNSLTEALEAEALSKATVSLQVASGNTSPSVKGEDTSITAEDLRVPNLAVCPGGEMSPQAQTLVREAVFGAQLTLSLFKQKLLHEREMQRLKAHRPLRASRDRPRNNPDVEEEDTGLDSDGTLDLQTDFQALLLPLEDVLESKHDDELEVLQVLVGLVSQITASCTATEKSSSSLSMSGLEDQVRQLEQKLQHELEVAKERHTTHLEVFKQESSRLEKTLEEQAQDRDHFEDRVAQLEEDLATVQLQHEEEKERVKQDILTAVHAIRSNEEKSETNLTQKASRLGRELAVQKLTFRKILGSIKTELATKDKTAVTASIEEHIKEISLNPEDDEDDEYQPPLPSQPPPVIPADGKQQSLEEHVLDVREPDLMLNLSHHEHEVEQLKKEKDEALAEEMRNTKAALDAVRSAYEDELTKERSKYKEALLTMYTEEYINEIRMRHMEEEDRMREELQKVNMHYSSKCEDYKLMEMKLQQTKHDFESHINQLIASNDHLEGMLNTEIESLKEFIKNKPSSASLTTGSATMEEELYDSKIMVRVKDAELQKLRSQVKNLENSLHRTTEEQRQTMTQYMQALKKSGEMKNQYQEEVSQLTEKLNKVLGSQGLKANIRRKWTSGSTLKAPSFHQRARSPSPQGGTSPRKEADHSSRDSHRRRHIQPKDLRRSKSSPSLPYVFDGKISPAKLPSSKPGRRSRSPKT</sequence>
<feature type="region of interest" description="Disordered" evidence="2">
    <location>
        <begin position="905"/>
        <end position="933"/>
    </location>
</feature>
<dbReference type="PROSITE" id="PS50003">
    <property type="entry name" value="PH_DOMAIN"/>
    <property type="match status" value="1"/>
</dbReference>
<protein>
    <recommendedName>
        <fullName evidence="3">PH domain-containing protein</fullName>
    </recommendedName>
</protein>
<feature type="compositionally biased region" description="Pro residues" evidence="2">
    <location>
        <begin position="2038"/>
        <end position="2048"/>
    </location>
</feature>
<feature type="coiled-coil region" evidence="1">
    <location>
        <begin position="2235"/>
        <end position="2301"/>
    </location>
</feature>
<feature type="compositionally biased region" description="Low complexity" evidence="2">
    <location>
        <begin position="912"/>
        <end position="931"/>
    </location>
</feature>
<feature type="compositionally biased region" description="Basic residues" evidence="2">
    <location>
        <begin position="2387"/>
        <end position="2396"/>
    </location>
</feature>
<dbReference type="PANTHER" id="PTHR17271">
    <property type="entry name" value="PLECKSTRIN HOMOLOGY PH DOMAIN-CONTAINING PROTEIN"/>
    <property type="match status" value="1"/>
</dbReference>
<feature type="compositionally biased region" description="Basic and acidic residues" evidence="2">
    <location>
        <begin position="1798"/>
        <end position="1807"/>
    </location>
</feature>
<dbReference type="Gene3D" id="2.30.29.30">
    <property type="entry name" value="Pleckstrin-homology domain (PH domain)/Phosphotyrosine-binding domain (PTB)"/>
    <property type="match status" value="1"/>
</dbReference>
<feature type="compositionally biased region" description="Low complexity" evidence="2">
    <location>
        <begin position="407"/>
        <end position="420"/>
    </location>
</feature>
<feature type="region of interest" description="Disordered" evidence="2">
    <location>
        <begin position="185"/>
        <end position="217"/>
    </location>
</feature>
<dbReference type="GO" id="GO:0015629">
    <property type="term" value="C:actin cytoskeleton"/>
    <property type="evidence" value="ECO:0007669"/>
    <property type="project" value="TreeGrafter"/>
</dbReference>
<comment type="caution">
    <text evidence="4">The sequence shown here is derived from an EMBL/GenBank/DDBJ whole genome shotgun (WGS) entry which is preliminary data.</text>
</comment>
<feature type="region of interest" description="Disordered" evidence="2">
    <location>
        <begin position="2022"/>
        <end position="2051"/>
    </location>
</feature>
<feature type="compositionally biased region" description="Polar residues" evidence="2">
    <location>
        <begin position="524"/>
        <end position="537"/>
    </location>
</feature>
<dbReference type="GO" id="GO:0051015">
    <property type="term" value="F:actin filament binding"/>
    <property type="evidence" value="ECO:0007669"/>
    <property type="project" value="TreeGrafter"/>
</dbReference>
<dbReference type="InterPro" id="IPR011993">
    <property type="entry name" value="PH-like_dom_sf"/>
</dbReference>
<feature type="compositionally biased region" description="Basic and acidic residues" evidence="2">
    <location>
        <begin position="350"/>
        <end position="361"/>
    </location>
</feature>
<feature type="coiled-coil region" evidence="1">
    <location>
        <begin position="466"/>
        <end position="500"/>
    </location>
</feature>
<feature type="compositionally biased region" description="Basic and acidic residues" evidence="2">
    <location>
        <begin position="545"/>
        <end position="554"/>
    </location>
</feature>
<proteinExistence type="predicted"/>
<evidence type="ECO:0000256" key="1">
    <source>
        <dbReference type="SAM" id="Coils"/>
    </source>
</evidence>
<evidence type="ECO:0000313" key="5">
    <source>
        <dbReference type="Proteomes" id="UP001283361"/>
    </source>
</evidence>
<feature type="coiled-coil region" evidence="1">
    <location>
        <begin position="620"/>
        <end position="778"/>
    </location>
</feature>
<feature type="compositionally biased region" description="Low complexity" evidence="2">
    <location>
        <begin position="312"/>
        <end position="340"/>
    </location>
</feature>
<keyword evidence="1" id="KW-0175">Coiled coil</keyword>
<dbReference type="InterPro" id="IPR052223">
    <property type="entry name" value="Actin_Cytoskeleton_Reg"/>
</dbReference>
<reference evidence="4" key="1">
    <citation type="journal article" date="2023" name="G3 (Bethesda)">
        <title>A reference genome for the long-term kleptoplast-retaining sea slug Elysia crispata morphotype clarki.</title>
        <authorList>
            <person name="Eastman K.E."/>
            <person name="Pendleton A.L."/>
            <person name="Shaikh M.A."/>
            <person name="Suttiyut T."/>
            <person name="Ogas R."/>
            <person name="Tomko P."/>
            <person name="Gavelis G."/>
            <person name="Widhalm J.R."/>
            <person name="Wisecaver J.H."/>
        </authorList>
    </citation>
    <scope>NUCLEOTIDE SEQUENCE</scope>
    <source>
        <strain evidence="4">ECLA1</strain>
    </source>
</reference>
<feature type="compositionally biased region" description="Polar residues" evidence="2">
    <location>
        <begin position="241"/>
        <end position="256"/>
    </location>
</feature>
<dbReference type="Pfam" id="PF00169">
    <property type="entry name" value="PH"/>
    <property type="match status" value="1"/>
</dbReference>
<accession>A0AAE0Y1R5</accession>
<evidence type="ECO:0000313" key="4">
    <source>
        <dbReference type="EMBL" id="KAK3729538.1"/>
    </source>
</evidence>
<feature type="coiled-coil region" evidence="1">
    <location>
        <begin position="1876"/>
        <end position="1953"/>
    </location>
</feature>
<dbReference type="EMBL" id="JAWDGP010007140">
    <property type="protein sequence ID" value="KAK3729538.1"/>
    <property type="molecule type" value="Genomic_DNA"/>
</dbReference>
<dbReference type="Proteomes" id="UP001283361">
    <property type="component" value="Unassembled WGS sequence"/>
</dbReference>
<dbReference type="SMART" id="SM00233">
    <property type="entry name" value="PH"/>
    <property type="match status" value="1"/>
</dbReference>
<feature type="compositionally biased region" description="Gly residues" evidence="2">
    <location>
        <begin position="289"/>
        <end position="301"/>
    </location>
</feature>
<evidence type="ECO:0000259" key="3">
    <source>
        <dbReference type="PROSITE" id="PS50003"/>
    </source>
</evidence>
<gene>
    <name evidence="4" type="ORF">RRG08_044053</name>
</gene>
<feature type="coiled-coil region" evidence="1">
    <location>
        <begin position="807"/>
        <end position="841"/>
    </location>
</feature>
<feature type="compositionally biased region" description="Basic and acidic residues" evidence="2">
    <location>
        <begin position="189"/>
        <end position="200"/>
    </location>
</feature>
<feature type="region of interest" description="Disordered" evidence="2">
    <location>
        <begin position="524"/>
        <end position="554"/>
    </location>
</feature>
<organism evidence="4 5">
    <name type="scientific">Elysia crispata</name>
    <name type="common">lettuce slug</name>
    <dbReference type="NCBI Taxonomy" id="231223"/>
    <lineage>
        <taxon>Eukaryota</taxon>
        <taxon>Metazoa</taxon>
        <taxon>Spiralia</taxon>
        <taxon>Lophotrochozoa</taxon>
        <taxon>Mollusca</taxon>
        <taxon>Gastropoda</taxon>
        <taxon>Heterobranchia</taxon>
        <taxon>Euthyneura</taxon>
        <taxon>Panpulmonata</taxon>
        <taxon>Sacoglossa</taxon>
        <taxon>Placobranchoidea</taxon>
        <taxon>Plakobranchidae</taxon>
        <taxon>Elysia</taxon>
    </lineage>
</organism>
<feature type="coiled-coil region" evidence="1">
    <location>
        <begin position="2073"/>
        <end position="2153"/>
    </location>
</feature>
<dbReference type="InterPro" id="IPR001849">
    <property type="entry name" value="PH_domain"/>
</dbReference>
<dbReference type="PANTHER" id="PTHR17271:SF1">
    <property type="entry name" value="PROTEIN OUTSPREAD"/>
    <property type="match status" value="1"/>
</dbReference>
<feature type="domain" description="PH" evidence="3">
    <location>
        <begin position="38"/>
        <end position="135"/>
    </location>
</feature>
<feature type="region of interest" description="Disordered" evidence="2">
    <location>
        <begin position="2310"/>
        <end position="2396"/>
    </location>
</feature>
<feature type="compositionally biased region" description="Basic and acidic residues" evidence="2">
    <location>
        <begin position="2338"/>
        <end position="2348"/>
    </location>
</feature>
<name>A0AAE0Y1R5_9GAST</name>
<dbReference type="SUPFAM" id="SSF50729">
    <property type="entry name" value="PH domain-like"/>
    <property type="match status" value="1"/>
</dbReference>
<feature type="region of interest" description="Disordered" evidence="2">
    <location>
        <begin position="1792"/>
        <end position="1821"/>
    </location>
</feature>
<evidence type="ECO:0000256" key="2">
    <source>
        <dbReference type="SAM" id="MobiDB-lite"/>
    </source>
</evidence>
<feature type="compositionally biased region" description="Basic residues" evidence="2">
    <location>
        <begin position="396"/>
        <end position="406"/>
    </location>
</feature>
<feature type="coiled-coil region" evidence="1">
    <location>
        <begin position="1091"/>
        <end position="1148"/>
    </location>
</feature>
<feature type="region of interest" description="Disordered" evidence="2">
    <location>
        <begin position="236"/>
        <end position="429"/>
    </location>
</feature>
<keyword evidence="5" id="KW-1185">Reference proteome</keyword>